<evidence type="ECO:0000313" key="3">
    <source>
        <dbReference type="EnsemblMetazoa" id="XP_008214979"/>
    </source>
</evidence>
<reference evidence="3" key="1">
    <citation type="submission" date="2021-01" db="UniProtKB">
        <authorList>
            <consortium name="EnsemblMetazoa"/>
        </authorList>
    </citation>
    <scope>IDENTIFICATION</scope>
</reference>
<feature type="transmembrane region" description="Helical" evidence="1">
    <location>
        <begin position="112"/>
        <end position="132"/>
    </location>
</feature>
<keyword evidence="1" id="KW-0472">Membrane</keyword>
<dbReference type="InParanoid" id="A0A7M7HFT6"/>
<proteinExistence type="predicted"/>
<dbReference type="InterPro" id="IPR012464">
    <property type="entry name" value="DUF1676"/>
</dbReference>
<dbReference type="Proteomes" id="UP000002358">
    <property type="component" value="Chromosome 4"/>
</dbReference>
<name>A0A7M7HFT6_NASVI</name>
<dbReference type="EnsemblMetazoa" id="XM_008216757">
    <property type="protein sequence ID" value="XP_008214979"/>
    <property type="gene ID" value="LOC103317767"/>
</dbReference>
<keyword evidence="4" id="KW-1185">Reference proteome</keyword>
<keyword evidence="1" id="KW-1133">Transmembrane helix</keyword>
<evidence type="ECO:0000256" key="1">
    <source>
        <dbReference type="SAM" id="Phobius"/>
    </source>
</evidence>
<keyword evidence="2" id="KW-0732">Signal</keyword>
<dbReference type="KEGG" id="nvi:103317767"/>
<feature type="chain" id="PRO_5029545659" evidence="2">
    <location>
        <begin position="20"/>
        <end position="182"/>
    </location>
</feature>
<gene>
    <name evidence="3" type="primary">103317767</name>
</gene>
<keyword evidence="1" id="KW-0812">Transmembrane</keyword>
<protein>
    <submittedName>
        <fullName evidence="3">Uncharacterized protein</fullName>
    </submittedName>
</protein>
<dbReference type="OrthoDB" id="6627826at2759"/>
<dbReference type="OMA" id="DTEPYKF"/>
<accession>A0A7M7HFT6</accession>
<dbReference type="AlphaFoldDB" id="A0A7M7HFT6"/>
<evidence type="ECO:0000313" key="4">
    <source>
        <dbReference type="Proteomes" id="UP000002358"/>
    </source>
</evidence>
<feature type="transmembrane region" description="Helical" evidence="1">
    <location>
        <begin position="82"/>
        <end position="100"/>
    </location>
</feature>
<sequence length="182" mass="20513">MTMLSLVLLVLLVPISTSGEKKVPEVKTSNEVSKVDEYLTRSFDWIGERFLGILDSFVPSERSGRANSVEGRRRKKLKLNKYVFPLIVGFLLIKSVILPLTLKALAILSGKAVVLSLMSLILAAIIGLRSVANGGITPAQSKIDLVNVPLTKYRRKDVLDHAVEQFDDDPYRYYGERRRRRR</sequence>
<dbReference type="Pfam" id="PF07898">
    <property type="entry name" value="DUF1676"/>
    <property type="match status" value="1"/>
</dbReference>
<organism evidence="3 4">
    <name type="scientific">Nasonia vitripennis</name>
    <name type="common">Parasitic wasp</name>
    <dbReference type="NCBI Taxonomy" id="7425"/>
    <lineage>
        <taxon>Eukaryota</taxon>
        <taxon>Metazoa</taxon>
        <taxon>Ecdysozoa</taxon>
        <taxon>Arthropoda</taxon>
        <taxon>Hexapoda</taxon>
        <taxon>Insecta</taxon>
        <taxon>Pterygota</taxon>
        <taxon>Neoptera</taxon>
        <taxon>Endopterygota</taxon>
        <taxon>Hymenoptera</taxon>
        <taxon>Apocrita</taxon>
        <taxon>Proctotrupomorpha</taxon>
        <taxon>Chalcidoidea</taxon>
        <taxon>Pteromalidae</taxon>
        <taxon>Pteromalinae</taxon>
        <taxon>Nasonia</taxon>
    </lineage>
</organism>
<evidence type="ECO:0000256" key="2">
    <source>
        <dbReference type="SAM" id="SignalP"/>
    </source>
</evidence>
<feature type="signal peptide" evidence="2">
    <location>
        <begin position="1"/>
        <end position="19"/>
    </location>
</feature>